<evidence type="ECO:0000256" key="1">
    <source>
        <dbReference type="SAM" id="MobiDB-lite"/>
    </source>
</evidence>
<accession>A0A1J1E5W9</accession>
<dbReference type="KEGG" id="ise:JBKA6_0705"/>
<sequence length="969" mass="102829">MFKKNYFLKRITFSFVLLSAIIFSCEKNKVYQDDLNVCIKSFELLNSENEEKNLGSDIKCEIDAENYTISLTVPSSAELRGLKFNITPCEGVSISPGSGEETDFELVEKPSGESTEEASEASSEGSSSKRYKKIFTLTKGEKSQDYTVYITKESAPKLTEFKISANESKGIKGEVTAAITDDTDTATGKILLKIPYNENIDLTSLSFTAITLDNHTLDPVAGTIAEDINGKEFTLTKTDTGSQRVYTVEAVKGPYISSFKFAATSSGVSSTNTGITKEVEATINNEENTIKLIVPSGVTLSNLTPTITVGENTKADFTPSAQIDFSSNIQYTVTSSNPSATDFTKVYTVTVTQNTEPQIQSFTFSDSSNNGKNLGNNIGVEVKHSEGEIIVKVPHNASLDALTPIITPASTLANTQIYKGDTGTADANTSNDFSSSHDGSVKYSAVGPAGGRKVYSVKVYKEPKISTFKFIKSQNADNSGFPDNPTEYSGTVTDNNITITVANTVNIANLKATISGDNFTATNPISITFTSTGDTSPYSATITVANEHLSGFTKTYNVTLTKEAAPVLSSFSIAAKTNQGIAAVVSGEITDPTSSDGTNGKIKLKIPYNVATYSGDISLTGLTPTISVPTRSAYTVSPPSGQEISGDISSEGNNTFTLTKTDTGSKSVYTVIAVKGPFINSFKFEDSQNSGKGIGSSSPITGAIDHENNTIKVTLPATVKKDSEGAENKITLTPTIELGGDGSPTANPARNSPQEFTSGTAVDYAVTGEDGMTKIYQVTVTRTPSIEATIKSFAIDSNSGNITHPGSGTGDRGRIVVPVTSVPASSVIPAITQSEYATVSPSAAQTFASYENLVTYTVTAEDNSITKSYDVYIYDSTKVVVADSLKVKNGSTDINKDSASIDASTRVINITVPTSTDLNSLKLVLEDTSGLSIEPTEAQNFSNGVEVKYTLKDSSSDVKGHYWVKVATS</sequence>
<gene>
    <name evidence="2" type="ORF">JBKA6_0705</name>
</gene>
<feature type="region of interest" description="Disordered" evidence="1">
    <location>
        <begin position="734"/>
        <end position="756"/>
    </location>
</feature>
<evidence type="ECO:0008006" key="4">
    <source>
        <dbReference type="Google" id="ProtNLM"/>
    </source>
</evidence>
<protein>
    <recommendedName>
        <fullName evidence="4">Pkd domain containing protein</fullName>
    </recommendedName>
</protein>
<dbReference type="PROSITE" id="PS51257">
    <property type="entry name" value="PROKAR_LIPOPROTEIN"/>
    <property type="match status" value="1"/>
</dbReference>
<dbReference type="Proteomes" id="UP000243197">
    <property type="component" value="Chromosome"/>
</dbReference>
<keyword evidence="3" id="KW-1185">Reference proteome</keyword>
<organism evidence="2 3">
    <name type="scientific">Ichthyobacterium seriolicida</name>
    <dbReference type="NCBI Taxonomy" id="242600"/>
    <lineage>
        <taxon>Bacteria</taxon>
        <taxon>Pseudomonadati</taxon>
        <taxon>Bacteroidota</taxon>
        <taxon>Flavobacteriia</taxon>
        <taxon>Flavobacteriales</taxon>
        <taxon>Ichthyobacteriaceae</taxon>
        <taxon>Ichthyobacterium</taxon>
    </lineage>
</organism>
<feature type="region of interest" description="Disordered" evidence="1">
    <location>
        <begin position="93"/>
        <end position="125"/>
    </location>
</feature>
<proteinExistence type="predicted"/>
<reference evidence="2 3" key="1">
    <citation type="submission" date="2014-03" db="EMBL/GenBank/DDBJ databases">
        <title>complete genome sequence of Flavobacteriaceae bacterium JBKA-6.</title>
        <authorList>
            <person name="Takano T."/>
            <person name="Nakamura Y."/>
            <person name="Takuma S."/>
            <person name="Yasuike M."/>
            <person name="Matsuyama T."/>
            <person name="Sakai T."/>
            <person name="Fujiwara A."/>
            <person name="Kimoto K."/>
            <person name="Fukuda Y."/>
            <person name="Kondo H."/>
            <person name="Hirono I."/>
            <person name="Nakayasu C."/>
        </authorList>
    </citation>
    <scope>NUCLEOTIDE SEQUENCE [LARGE SCALE GENOMIC DNA]</scope>
    <source>
        <strain evidence="2 3">JBKA-6</strain>
    </source>
</reference>
<dbReference type="EMBL" id="AP014564">
    <property type="protein sequence ID" value="BAV94718.1"/>
    <property type="molecule type" value="Genomic_DNA"/>
</dbReference>
<evidence type="ECO:0000313" key="2">
    <source>
        <dbReference type="EMBL" id="BAV94718.1"/>
    </source>
</evidence>
<feature type="compositionally biased region" description="Polar residues" evidence="1">
    <location>
        <begin position="744"/>
        <end position="756"/>
    </location>
</feature>
<dbReference type="OrthoDB" id="713122at2"/>
<dbReference type="Gene3D" id="2.60.40.2340">
    <property type="match status" value="6"/>
</dbReference>
<dbReference type="RefSeq" id="WP_096685923.1">
    <property type="nucleotide sequence ID" value="NZ_AP014564.1"/>
</dbReference>
<name>A0A1J1E5W9_9FLAO</name>
<dbReference type="AlphaFoldDB" id="A0A1J1E5W9"/>
<evidence type="ECO:0000313" key="3">
    <source>
        <dbReference type="Proteomes" id="UP000243197"/>
    </source>
</evidence>